<accession>A0ABV3ZLP4</accession>
<dbReference type="Proteomes" id="UP001560573">
    <property type="component" value="Unassembled WGS sequence"/>
</dbReference>
<dbReference type="PROSITE" id="PS00893">
    <property type="entry name" value="NUDIX_BOX"/>
    <property type="match status" value="1"/>
</dbReference>
<comment type="similarity">
    <text evidence="3">Belongs to the Nudix hydrolase family.</text>
</comment>
<dbReference type="PROSITE" id="PS51462">
    <property type="entry name" value="NUDIX"/>
    <property type="match status" value="1"/>
</dbReference>
<keyword evidence="6" id="KW-1185">Reference proteome</keyword>
<dbReference type="PANTHER" id="PTHR43046:SF14">
    <property type="entry name" value="MUTT_NUDIX FAMILY PROTEIN"/>
    <property type="match status" value="1"/>
</dbReference>
<dbReference type="Pfam" id="PF00293">
    <property type="entry name" value="NUDIX"/>
    <property type="match status" value="1"/>
</dbReference>
<proteinExistence type="inferred from homology"/>
<protein>
    <submittedName>
        <fullName evidence="5">NUDIX domain-containing protein</fullName>
    </submittedName>
</protein>
<dbReference type="InterPro" id="IPR000086">
    <property type="entry name" value="NUDIX_hydrolase_dom"/>
</dbReference>
<name>A0ABV3ZLP4_9BACT</name>
<comment type="caution">
    <text evidence="5">The sequence shown here is derived from an EMBL/GenBank/DDBJ whole genome shotgun (WGS) entry which is preliminary data.</text>
</comment>
<gene>
    <name evidence="5" type="ORF">QTN47_17905</name>
</gene>
<evidence type="ECO:0000256" key="3">
    <source>
        <dbReference type="RuleBase" id="RU003476"/>
    </source>
</evidence>
<dbReference type="PRINTS" id="PR00502">
    <property type="entry name" value="NUDIXFAMILY"/>
</dbReference>
<evidence type="ECO:0000313" key="5">
    <source>
        <dbReference type="EMBL" id="MEX6689389.1"/>
    </source>
</evidence>
<keyword evidence="2 3" id="KW-0378">Hydrolase</keyword>
<dbReference type="Gene3D" id="3.90.79.10">
    <property type="entry name" value="Nucleoside Triphosphate Pyrophosphohydrolase"/>
    <property type="match status" value="1"/>
</dbReference>
<dbReference type="RefSeq" id="WP_369330796.1">
    <property type="nucleotide sequence ID" value="NZ_JAULBC010000006.1"/>
</dbReference>
<dbReference type="PANTHER" id="PTHR43046">
    <property type="entry name" value="GDP-MANNOSE MANNOSYL HYDROLASE"/>
    <property type="match status" value="1"/>
</dbReference>
<dbReference type="CDD" id="cd03673">
    <property type="entry name" value="NUDIX_Ap6A_hydrolase"/>
    <property type="match status" value="1"/>
</dbReference>
<dbReference type="SUPFAM" id="SSF55811">
    <property type="entry name" value="Nudix"/>
    <property type="match status" value="1"/>
</dbReference>
<reference evidence="5 6" key="1">
    <citation type="submission" date="2023-07" db="EMBL/GenBank/DDBJ databases">
        <authorList>
            <person name="Lian W.-H."/>
        </authorList>
    </citation>
    <scope>NUCLEOTIDE SEQUENCE [LARGE SCALE GENOMIC DNA]</scope>
    <source>
        <strain evidence="5 6">SYSU DXS3180</strain>
    </source>
</reference>
<evidence type="ECO:0000256" key="2">
    <source>
        <dbReference type="ARBA" id="ARBA00022801"/>
    </source>
</evidence>
<dbReference type="InterPro" id="IPR020476">
    <property type="entry name" value="Nudix_hydrolase"/>
</dbReference>
<sequence length="140" mass="16227">MKPIIIAAGGLVTNEKNELLMIFRRGKWDLPKGKLDEGESIEACALREVREETGLQQLDLLNEVGITYHEYFDKFTNADVIKRTHWYAMKTVTDQNLTPQTEEDIEQIVWADRKQIADHLTNSYKNIVEIIDKYLNSSSR</sequence>
<feature type="domain" description="Nudix hydrolase" evidence="4">
    <location>
        <begin position="3"/>
        <end position="134"/>
    </location>
</feature>
<dbReference type="InterPro" id="IPR015797">
    <property type="entry name" value="NUDIX_hydrolase-like_dom_sf"/>
</dbReference>
<dbReference type="InterPro" id="IPR020084">
    <property type="entry name" value="NUDIX_hydrolase_CS"/>
</dbReference>
<dbReference type="EMBL" id="JAULBC010000006">
    <property type="protein sequence ID" value="MEX6689389.1"/>
    <property type="molecule type" value="Genomic_DNA"/>
</dbReference>
<evidence type="ECO:0000256" key="1">
    <source>
        <dbReference type="ARBA" id="ARBA00001946"/>
    </source>
</evidence>
<comment type="cofactor">
    <cofactor evidence="1">
        <name>Mg(2+)</name>
        <dbReference type="ChEBI" id="CHEBI:18420"/>
    </cofactor>
</comment>
<evidence type="ECO:0000259" key="4">
    <source>
        <dbReference type="PROSITE" id="PS51462"/>
    </source>
</evidence>
<organism evidence="5 6">
    <name type="scientific">Danxiaibacter flavus</name>
    <dbReference type="NCBI Taxonomy" id="3049108"/>
    <lineage>
        <taxon>Bacteria</taxon>
        <taxon>Pseudomonadati</taxon>
        <taxon>Bacteroidota</taxon>
        <taxon>Chitinophagia</taxon>
        <taxon>Chitinophagales</taxon>
        <taxon>Chitinophagaceae</taxon>
        <taxon>Danxiaibacter</taxon>
    </lineage>
</organism>
<evidence type="ECO:0000313" key="6">
    <source>
        <dbReference type="Proteomes" id="UP001560573"/>
    </source>
</evidence>